<dbReference type="Pfam" id="PF00151">
    <property type="entry name" value="Lipase"/>
    <property type="match status" value="1"/>
</dbReference>
<dbReference type="InterPro" id="IPR029058">
    <property type="entry name" value="AB_hydrolase_fold"/>
</dbReference>
<proteinExistence type="inferred from homology"/>
<evidence type="ECO:0000313" key="5">
    <source>
        <dbReference type="EMBL" id="ENN81828.1"/>
    </source>
</evidence>
<dbReference type="AlphaFoldDB" id="N6TUS3"/>
<dbReference type="PANTHER" id="PTHR11610:SF173">
    <property type="entry name" value="LIPASE DOMAIN-CONTAINING PROTEIN-RELATED"/>
    <property type="match status" value="1"/>
</dbReference>
<comment type="similarity">
    <text evidence="2 4">Belongs to the AB hydrolase superfamily. Lipase family.</text>
</comment>
<dbReference type="GO" id="GO:0016298">
    <property type="term" value="F:lipase activity"/>
    <property type="evidence" value="ECO:0007669"/>
    <property type="project" value="InterPro"/>
</dbReference>
<dbReference type="SUPFAM" id="SSF53474">
    <property type="entry name" value="alpha/beta-Hydrolases"/>
    <property type="match status" value="1"/>
</dbReference>
<keyword evidence="3" id="KW-0964">Secreted</keyword>
<evidence type="ECO:0000256" key="2">
    <source>
        <dbReference type="ARBA" id="ARBA00010701"/>
    </source>
</evidence>
<dbReference type="InterPro" id="IPR000734">
    <property type="entry name" value="TAG_lipase"/>
</dbReference>
<feature type="non-terminal residue" evidence="5">
    <location>
        <position position="160"/>
    </location>
</feature>
<feature type="non-terminal residue" evidence="5">
    <location>
        <position position="1"/>
    </location>
</feature>
<dbReference type="EMBL" id="KB740047">
    <property type="protein sequence ID" value="ENN81828.1"/>
    <property type="molecule type" value="Genomic_DNA"/>
</dbReference>
<dbReference type="PANTHER" id="PTHR11610">
    <property type="entry name" value="LIPASE"/>
    <property type="match status" value="1"/>
</dbReference>
<dbReference type="Gene3D" id="3.40.50.1820">
    <property type="entry name" value="alpha/beta hydrolase"/>
    <property type="match status" value="1"/>
</dbReference>
<dbReference type="OrthoDB" id="199913at2759"/>
<sequence>MGAQISAYAGLKVHENTLEKIGRITGLDPAGPLYEWPHMESLDEVLDASDAEFVDVIHTNGGRIGMITPAGHLDYYPNGGERGCSHLRSVEYWTASVKNPWIFQAYLYRDWVEYWHGLGENIVAYPMGILANKSFPSGTYYVEVHSEFKMYLNTVTTIHD</sequence>
<evidence type="ECO:0000256" key="1">
    <source>
        <dbReference type="ARBA" id="ARBA00004613"/>
    </source>
</evidence>
<organism evidence="5">
    <name type="scientific">Dendroctonus ponderosae</name>
    <name type="common">Mountain pine beetle</name>
    <dbReference type="NCBI Taxonomy" id="77166"/>
    <lineage>
        <taxon>Eukaryota</taxon>
        <taxon>Metazoa</taxon>
        <taxon>Ecdysozoa</taxon>
        <taxon>Arthropoda</taxon>
        <taxon>Hexapoda</taxon>
        <taxon>Insecta</taxon>
        <taxon>Pterygota</taxon>
        <taxon>Neoptera</taxon>
        <taxon>Endopterygota</taxon>
        <taxon>Coleoptera</taxon>
        <taxon>Polyphaga</taxon>
        <taxon>Cucujiformia</taxon>
        <taxon>Curculionidae</taxon>
        <taxon>Scolytinae</taxon>
        <taxon>Dendroctonus</taxon>
    </lineage>
</organism>
<dbReference type="GO" id="GO:0017171">
    <property type="term" value="F:serine hydrolase activity"/>
    <property type="evidence" value="ECO:0007669"/>
    <property type="project" value="TreeGrafter"/>
</dbReference>
<dbReference type="HOGENOM" id="CLU_027171_8_2_1"/>
<accession>N6TUS3</accession>
<gene>
    <name evidence="5" type="ORF">YQE_01767</name>
</gene>
<name>N6TUS3_DENPD</name>
<protein>
    <submittedName>
        <fullName evidence="5">Uncharacterized protein</fullName>
    </submittedName>
</protein>
<evidence type="ECO:0000256" key="4">
    <source>
        <dbReference type="RuleBase" id="RU004262"/>
    </source>
</evidence>
<dbReference type="InterPro" id="IPR013818">
    <property type="entry name" value="Lipase"/>
</dbReference>
<evidence type="ECO:0000256" key="3">
    <source>
        <dbReference type="ARBA" id="ARBA00022525"/>
    </source>
</evidence>
<reference evidence="5" key="1">
    <citation type="journal article" date="2013" name="Genome Biol.">
        <title>Draft genome of the mountain pine beetle, Dendroctonus ponderosae Hopkins, a major forest pest.</title>
        <authorList>
            <person name="Keeling C.I."/>
            <person name="Yuen M.M."/>
            <person name="Liao N.Y."/>
            <person name="Docking T.R."/>
            <person name="Chan S.K."/>
            <person name="Taylor G.A."/>
            <person name="Palmquist D.L."/>
            <person name="Jackman S.D."/>
            <person name="Nguyen A."/>
            <person name="Li M."/>
            <person name="Henderson H."/>
            <person name="Janes J.K."/>
            <person name="Zhao Y."/>
            <person name="Pandoh P."/>
            <person name="Moore R."/>
            <person name="Sperling F.A."/>
            <person name="Huber D.P."/>
            <person name="Birol I."/>
            <person name="Jones S.J."/>
            <person name="Bohlmann J."/>
        </authorList>
    </citation>
    <scope>NUCLEOTIDE SEQUENCE</scope>
</reference>
<dbReference type="GO" id="GO:0005615">
    <property type="term" value="C:extracellular space"/>
    <property type="evidence" value="ECO:0007669"/>
    <property type="project" value="TreeGrafter"/>
</dbReference>
<comment type="subcellular location">
    <subcellularLocation>
        <location evidence="1">Secreted</location>
    </subcellularLocation>
</comment>
<dbReference type="GO" id="GO:0016042">
    <property type="term" value="P:lipid catabolic process"/>
    <property type="evidence" value="ECO:0007669"/>
    <property type="project" value="TreeGrafter"/>
</dbReference>